<organism evidence="1 2">
    <name type="scientific">Corallococcus carmarthensis</name>
    <dbReference type="NCBI Taxonomy" id="2316728"/>
    <lineage>
        <taxon>Bacteria</taxon>
        <taxon>Pseudomonadati</taxon>
        <taxon>Myxococcota</taxon>
        <taxon>Myxococcia</taxon>
        <taxon>Myxococcales</taxon>
        <taxon>Cystobacterineae</taxon>
        <taxon>Myxococcaceae</taxon>
        <taxon>Corallococcus</taxon>
    </lineage>
</organism>
<comment type="caution">
    <text evidence="1">The sequence shown here is derived from an EMBL/GenBank/DDBJ whole genome shotgun (WGS) entry which is preliminary data.</text>
</comment>
<proteinExistence type="predicted"/>
<dbReference type="AlphaFoldDB" id="A0A3A8JG04"/>
<dbReference type="EMBL" id="RAWE01000313">
    <property type="protein sequence ID" value="RKG94697.1"/>
    <property type="molecule type" value="Genomic_DNA"/>
</dbReference>
<protein>
    <submittedName>
        <fullName evidence="1">Uncharacterized protein</fullName>
    </submittedName>
</protein>
<accession>A0A3A8JG04</accession>
<sequence length="93" mass="10531">MGNERVRTQCGWPELGEDDDVSPLLAVLVGQLEFANRFGVEPAQSNLWDRVVLEEGCLGEKRVYVERSLGRRGQIPAGLLEWRNGRSERGHRL</sequence>
<gene>
    <name evidence="1" type="ORF">D7X32_41375</name>
</gene>
<evidence type="ECO:0000313" key="2">
    <source>
        <dbReference type="Proteomes" id="UP000268313"/>
    </source>
</evidence>
<reference evidence="2" key="1">
    <citation type="submission" date="2018-09" db="EMBL/GenBank/DDBJ databases">
        <authorList>
            <person name="Livingstone P.G."/>
            <person name="Whitworth D.E."/>
        </authorList>
    </citation>
    <scope>NUCLEOTIDE SEQUENCE [LARGE SCALE GENOMIC DNA]</scope>
    <source>
        <strain evidence="2">CA043D</strain>
    </source>
</reference>
<keyword evidence="2" id="KW-1185">Reference proteome</keyword>
<name>A0A3A8JG04_9BACT</name>
<dbReference type="Proteomes" id="UP000268313">
    <property type="component" value="Unassembled WGS sequence"/>
</dbReference>
<evidence type="ECO:0000313" key="1">
    <source>
        <dbReference type="EMBL" id="RKG94697.1"/>
    </source>
</evidence>